<evidence type="ECO:0000256" key="16">
    <source>
        <dbReference type="ARBA" id="ARBA00071305"/>
    </source>
</evidence>
<keyword evidence="6" id="KW-0597">Phosphoprotein</keyword>
<evidence type="ECO:0000256" key="15">
    <source>
        <dbReference type="ARBA" id="ARBA00065249"/>
    </source>
</evidence>
<dbReference type="SUPFAM" id="SSF57667">
    <property type="entry name" value="beta-beta-alpha zinc fingers"/>
    <property type="match status" value="3"/>
</dbReference>
<feature type="compositionally biased region" description="Basic and acidic residues" evidence="20">
    <location>
        <begin position="191"/>
        <end position="209"/>
    </location>
</feature>
<evidence type="ECO:0000313" key="23">
    <source>
        <dbReference type="Proteomes" id="UP001279410"/>
    </source>
</evidence>
<dbReference type="Gene3D" id="3.30.160.60">
    <property type="entry name" value="Classic Zinc Finger"/>
    <property type="match status" value="4"/>
</dbReference>
<dbReference type="FunFam" id="3.30.160.60:FF:000356">
    <property type="entry name" value="E3 ubiquitin-protein ligase ZFP91"/>
    <property type="match status" value="1"/>
</dbReference>
<name>A0AAD3R1G0_LATJO</name>
<feature type="region of interest" description="Disordered" evidence="20">
    <location>
        <begin position="1"/>
        <end position="283"/>
    </location>
</feature>
<evidence type="ECO:0000256" key="9">
    <source>
        <dbReference type="ARBA" id="ARBA00022737"/>
    </source>
</evidence>
<dbReference type="InterPro" id="IPR051061">
    <property type="entry name" value="Zinc_finger_trans_reg"/>
</dbReference>
<dbReference type="EC" id="2.3.2.27" evidence="5"/>
<dbReference type="InterPro" id="IPR036236">
    <property type="entry name" value="Znf_C2H2_sf"/>
</dbReference>
<organism evidence="22 23">
    <name type="scientific">Lates japonicus</name>
    <name type="common">Japanese lates</name>
    <dbReference type="NCBI Taxonomy" id="270547"/>
    <lineage>
        <taxon>Eukaryota</taxon>
        <taxon>Metazoa</taxon>
        <taxon>Chordata</taxon>
        <taxon>Craniata</taxon>
        <taxon>Vertebrata</taxon>
        <taxon>Euteleostomi</taxon>
        <taxon>Actinopterygii</taxon>
        <taxon>Neopterygii</taxon>
        <taxon>Teleostei</taxon>
        <taxon>Neoteleostei</taxon>
        <taxon>Acanthomorphata</taxon>
        <taxon>Carangaria</taxon>
        <taxon>Carangaria incertae sedis</taxon>
        <taxon>Centropomidae</taxon>
        <taxon>Lates</taxon>
    </lineage>
</organism>
<dbReference type="SMART" id="SM00355">
    <property type="entry name" value="ZnF_C2H2"/>
    <property type="match status" value="5"/>
</dbReference>
<evidence type="ECO:0000256" key="20">
    <source>
        <dbReference type="SAM" id="MobiDB-lite"/>
    </source>
</evidence>
<evidence type="ECO:0000256" key="12">
    <source>
        <dbReference type="ARBA" id="ARBA00022833"/>
    </source>
</evidence>
<reference evidence="22" key="1">
    <citation type="submission" date="2022-08" db="EMBL/GenBank/DDBJ databases">
        <title>Genome sequencing of akame (Lates japonicus).</title>
        <authorList>
            <person name="Hashiguchi Y."/>
            <person name="Takahashi H."/>
        </authorList>
    </citation>
    <scope>NUCLEOTIDE SEQUENCE</scope>
    <source>
        <strain evidence="22">Kochi</strain>
    </source>
</reference>
<feature type="domain" description="C2H2-type" evidence="21">
    <location>
        <begin position="347"/>
        <end position="374"/>
    </location>
</feature>
<feature type="domain" description="C2H2-type" evidence="21">
    <location>
        <begin position="375"/>
        <end position="402"/>
    </location>
</feature>
<gene>
    <name evidence="22" type="ORF">AKAME5_000643000</name>
</gene>
<keyword evidence="10 19" id="KW-0863">Zinc-finger</keyword>
<dbReference type="GO" id="GO:0006357">
    <property type="term" value="P:regulation of transcription by RNA polymerase II"/>
    <property type="evidence" value="ECO:0007669"/>
    <property type="project" value="TreeGrafter"/>
</dbReference>
<comment type="similarity">
    <text evidence="4">Belongs to the krueppel C2H2-type zinc-finger protein family.</text>
</comment>
<dbReference type="PROSITE" id="PS00028">
    <property type="entry name" value="ZINC_FINGER_C2H2_1"/>
    <property type="match status" value="4"/>
</dbReference>
<feature type="compositionally biased region" description="Basic and acidic residues" evidence="20">
    <location>
        <begin position="218"/>
        <end position="241"/>
    </location>
</feature>
<evidence type="ECO:0000256" key="1">
    <source>
        <dbReference type="ARBA" id="ARBA00000900"/>
    </source>
</evidence>
<evidence type="ECO:0000256" key="17">
    <source>
        <dbReference type="ARBA" id="ARBA00077489"/>
    </source>
</evidence>
<dbReference type="Proteomes" id="UP001279410">
    <property type="component" value="Unassembled WGS sequence"/>
</dbReference>
<comment type="subunit">
    <text evidence="15">Interacts with MAP3K14/NIK.</text>
</comment>
<evidence type="ECO:0000313" key="22">
    <source>
        <dbReference type="EMBL" id="GLD53714.1"/>
    </source>
</evidence>
<feature type="compositionally biased region" description="Basic residues" evidence="20">
    <location>
        <begin position="116"/>
        <end position="125"/>
    </location>
</feature>
<keyword evidence="7" id="KW-0808">Transferase</keyword>
<accession>A0AAD3R1G0</accession>
<evidence type="ECO:0000256" key="7">
    <source>
        <dbReference type="ARBA" id="ARBA00022679"/>
    </source>
</evidence>
<evidence type="ECO:0000256" key="18">
    <source>
        <dbReference type="ARBA" id="ARBA00079395"/>
    </source>
</evidence>
<proteinExistence type="inferred from homology"/>
<dbReference type="FunFam" id="3.30.160.60:FF:000183">
    <property type="entry name" value="E3 ubiquitin-protein ligase ZFP91"/>
    <property type="match status" value="1"/>
</dbReference>
<sequence length="650" mass="71586">MDSEEDEVSGSRPGVVTTGDSTEAPTPSTDSVQPSRGRRGRIRRVKTAVTSPDPGDSRCNTGGSVRVLRARGAIVGTATGSKNATCKKKPASLLRERGKAAGSRSKNSPVMQTAIKKTRTKKVSKHPLGPKLSRSRKGKGRPPAQASHITQATACKPEAGMEASSCGEETGDLKGSSDNVAEPDTTLSKDPPFRDDSDDLIYKPETKMEKSRRRTMLQRKEVKKEESEEVKEGNGIKKEQSTEMGVQIEDEVGDNTEPTRKRGRQHKDDKAPRQPKRRKKPPVQYVRCEMEGCGTVLAHPRYLQHHIKYQHLLKKKYVCDHPSCGRLFRLQKQLLRHAKHHTDQRDYICEYCARAFKSSHNLAVHRMIHTGEKPIQCEICGFTCRQKASLNWHMKKHDAEASYQFSCSICGKKFEKKDSVVAHKAKSHPEVLIAEALAANGGSVISSPAPVPETVPVLTQPDQPSVSQESQEAVGGTLTPLQQVVLPLAPQTQIDVSQGQFLQLPTHHVVQVAHQQQTPTLLHLTTSSPSHLPSTSHPQLIQLPTLPSSTASSMTAADSQSTLLTLSSVTTLAPQQTVQWGREADDVAQMPGEGELWDRVIVGGGHQDVGEIMWQGNRERRKEDEGIVWEREGERQILLQCAEIHGDSLI</sequence>
<dbReference type="InterPro" id="IPR013087">
    <property type="entry name" value="Znf_C2H2_type"/>
</dbReference>
<evidence type="ECO:0000256" key="14">
    <source>
        <dbReference type="ARBA" id="ARBA00054990"/>
    </source>
</evidence>
<keyword evidence="11" id="KW-0833">Ubl conjugation pathway</keyword>
<comment type="function">
    <text evidence="14">Atypical E3 ubiquitin-protein ligase that mediates 'Lys-63'-linked ubiquitination of MAP3K14/NIK, leading to stabilize and activate MAP3K14/NIK. It thereby acts as an activator of the non-canonical NF-kappa-B2/NFKB2 pathway. May also play an important role in cell proliferation and/or anti-apoptosis.</text>
</comment>
<keyword evidence="13" id="KW-0539">Nucleus</keyword>
<dbReference type="AlphaFoldDB" id="A0AAD3R1G0"/>
<keyword evidence="23" id="KW-1185">Reference proteome</keyword>
<dbReference type="GO" id="GO:0003712">
    <property type="term" value="F:transcription coregulator activity"/>
    <property type="evidence" value="ECO:0007669"/>
    <property type="project" value="TreeGrafter"/>
</dbReference>
<evidence type="ECO:0000256" key="8">
    <source>
        <dbReference type="ARBA" id="ARBA00022723"/>
    </source>
</evidence>
<comment type="subcellular location">
    <subcellularLocation>
        <location evidence="2">Nucleus</location>
    </subcellularLocation>
</comment>
<evidence type="ECO:0000259" key="21">
    <source>
        <dbReference type="PROSITE" id="PS50157"/>
    </source>
</evidence>
<evidence type="ECO:0000256" key="4">
    <source>
        <dbReference type="ARBA" id="ARBA00006991"/>
    </source>
</evidence>
<comment type="caution">
    <text evidence="22">The sequence shown here is derived from an EMBL/GenBank/DDBJ whole genome shotgun (WGS) entry which is preliminary data.</text>
</comment>
<feature type="domain" description="C2H2-type" evidence="21">
    <location>
        <begin position="317"/>
        <end position="346"/>
    </location>
</feature>
<evidence type="ECO:0000256" key="13">
    <source>
        <dbReference type="ARBA" id="ARBA00023242"/>
    </source>
</evidence>
<dbReference type="GO" id="GO:0005634">
    <property type="term" value="C:nucleus"/>
    <property type="evidence" value="ECO:0007669"/>
    <property type="project" value="UniProtKB-SubCell"/>
</dbReference>
<dbReference type="PROSITE" id="PS50157">
    <property type="entry name" value="ZINC_FINGER_C2H2_2"/>
    <property type="match status" value="4"/>
</dbReference>
<dbReference type="PANTHER" id="PTHR46179:SF11">
    <property type="entry name" value="E3 UBIQUITIN-PROTEIN LIGASE ZFP91"/>
    <property type="match status" value="1"/>
</dbReference>
<protein>
    <recommendedName>
        <fullName evidence="16">E3 ubiquitin-protein ligase ZFP91</fullName>
        <ecNumber evidence="5">2.3.2.27</ecNumber>
    </recommendedName>
    <alternativeName>
        <fullName evidence="17">RING-type E3 ubiquitin transferase ZFP91</fullName>
    </alternativeName>
    <alternativeName>
        <fullName evidence="18">Zinc finger protein 91 homolog</fullName>
    </alternativeName>
</protein>
<keyword evidence="8" id="KW-0479">Metal-binding</keyword>
<feature type="compositionally biased region" description="Basic residues" evidence="20">
    <location>
        <begin position="36"/>
        <end position="46"/>
    </location>
</feature>
<feature type="compositionally biased region" description="Polar residues" evidence="20">
    <location>
        <begin position="18"/>
        <end position="34"/>
    </location>
</feature>
<feature type="domain" description="C2H2-type" evidence="21">
    <location>
        <begin position="405"/>
        <end position="428"/>
    </location>
</feature>
<evidence type="ECO:0000256" key="19">
    <source>
        <dbReference type="PROSITE-ProRule" id="PRU00042"/>
    </source>
</evidence>
<evidence type="ECO:0000256" key="10">
    <source>
        <dbReference type="ARBA" id="ARBA00022771"/>
    </source>
</evidence>
<evidence type="ECO:0000256" key="2">
    <source>
        <dbReference type="ARBA" id="ARBA00004123"/>
    </source>
</evidence>
<comment type="catalytic activity">
    <reaction evidence="1">
        <text>S-ubiquitinyl-[E2 ubiquitin-conjugating enzyme]-L-cysteine + [acceptor protein]-L-lysine = [E2 ubiquitin-conjugating enzyme]-L-cysteine + N(6)-ubiquitinyl-[acceptor protein]-L-lysine.</text>
        <dbReference type="EC" id="2.3.2.27"/>
    </reaction>
</comment>
<dbReference type="GO" id="GO:0061630">
    <property type="term" value="F:ubiquitin protein ligase activity"/>
    <property type="evidence" value="ECO:0007669"/>
    <property type="project" value="UniProtKB-EC"/>
</dbReference>
<evidence type="ECO:0000256" key="3">
    <source>
        <dbReference type="ARBA" id="ARBA00004906"/>
    </source>
</evidence>
<keyword evidence="12" id="KW-0862">Zinc</keyword>
<evidence type="ECO:0000256" key="5">
    <source>
        <dbReference type="ARBA" id="ARBA00012483"/>
    </source>
</evidence>
<dbReference type="PANTHER" id="PTHR46179">
    <property type="entry name" value="ZINC FINGER PROTEIN"/>
    <property type="match status" value="1"/>
</dbReference>
<keyword evidence="9" id="KW-0677">Repeat</keyword>
<comment type="pathway">
    <text evidence="3">Protein modification; protein ubiquitination.</text>
</comment>
<dbReference type="Pfam" id="PF00096">
    <property type="entry name" value="zf-C2H2"/>
    <property type="match status" value="3"/>
</dbReference>
<dbReference type="GO" id="GO:0008270">
    <property type="term" value="F:zinc ion binding"/>
    <property type="evidence" value="ECO:0007669"/>
    <property type="project" value="UniProtKB-KW"/>
</dbReference>
<evidence type="ECO:0000256" key="6">
    <source>
        <dbReference type="ARBA" id="ARBA00022553"/>
    </source>
</evidence>
<dbReference type="EMBL" id="BRZM01000018">
    <property type="protein sequence ID" value="GLD53714.1"/>
    <property type="molecule type" value="Genomic_DNA"/>
</dbReference>
<evidence type="ECO:0000256" key="11">
    <source>
        <dbReference type="ARBA" id="ARBA00022786"/>
    </source>
</evidence>